<name>A0ABD3DMP4_9LAMI</name>
<evidence type="ECO:0000256" key="1">
    <source>
        <dbReference type="SAM" id="MobiDB-lite"/>
    </source>
</evidence>
<protein>
    <submittedName>
        <fullName evidence="2">Uncharacterized protein</fullName>
    </submittedName>
</protein>
<proteinExistence type="predicted"/>
<sequence length="155" mass="15930">METRSDEEDNNGVKKFDLRSCPSSKIAAAAAPETPEMMMMESGPSPGLGGPTDEMGGLGGPNGGLDGSGPNSGSGPVFSGDGPNPPVGLNGRLDPNGPIQFGSFNGLENGLLQEDGLQKIDGLDLMDDDLFSGLDDFESNEPINDPGSFDGQIEE</sequence>
<feature type="compositionally biased region" description="Acidic residues" evidence="1">
    <location>
        <begin position="1"/>
        <end position="10"/>
    </location>
</feature>
<feature type="compositionally biased region" description="Low complexity" evidence="1">
    <location>
        <begin position="22"/>
        <end position="45"/>
    </location>
</feature>
<comment type="caution">
    <text evidence="2">The sequence shown here is derived from an EMBL/GenBank/DDBJ whole genome shotgun (WGS) entry which is preliminary data.</text>
</comment>
<evidence type="ECO:0000313" key="2">
    <source>
        <dbReference type="EMBL" id="KAL3642467.1"/>
    </source>
</evidence>
<feature type="region of interest" description="Disordered" evidence="1">
    <location>
        <begin position="1"/>
        <end position="101"/>
    </location>
</feature>
<evidence type="ECO:0000313" key="3">
    <source>
        <dbReference type="Proteomes" id="UP001632038"/>
    </source>
</evidence>
<reference evidence="3" key="1">
    <citation type="journal article" date="2024" name="IScience">
        <title>Strigolactones Initiate the Formation of Haustorium-like Structures in Castilleja.</title>
        <authorList>
            <person name="Buerger M."/>
            <person name="Peterson D."/>
            <person name="Chory J."/>
        </authorList>
    </citation>
    <scope>NUCLEOTIDE SEQUENCE [LARGE SCALE GENOMIC DNA]</scope>
</reference>
<feature type="region of interest" description="Disordered" evidence="1">
    <location>
        <begin position="133"/>
        <end position="155"/>
    </location>
</feature>
<dbReference type="Proteomes" id="UP001632038">
    <property type="component" value="Unassembled WGS sequence"/>
</dbReference>
<accession>A0ABD3DMP4</accession>
<gene>
    <name evidence="2" type="ORF">CASFOL_013282</name>
</gene>
<feature type="compositionally biased region" description="Gly residues" evidence="1">
    <location>
        <begin position="46"/>
        <end position="72"/>
    </location>
</feature>
<dbReference type="AlphaFoldDB" id="A0ABD3DMP4"/>
<keyword evidence="3" id="KW-1185">Reference proteome</keyword>
<dbReference type="EMBL" id="JAVIJP010000016">
    <property type="protein sequence ID" value="KAL3642467.1"/>
    <property type="molecule type" value="Genomic_DNA"/>
</dbReference>
<organism evidence="2 3">
    <name type="scientific">Castilleja foliolosa</name>
    <dbReference type="NCBI Taxonomy" id="1961234"/>
    <lineage>
        <taxon>Eukaryota</taxon>
        <taxon>Viridiplantae</taxon>
        <taxon>Streptophyta</taxon>
        <taxon>Embryophyta</taxon>
        <taxon>Tracheophyta</taxon>
        <taxon>Spermatophyta</taxon>
        <taxon>Magnoliopsida</taxon>
        <taxon>eudicotyledons</taxon>
        <taxon>Gunneridae</taxon>
        <taxon>Pentapetalae</taxon>
        <taxon>asterids</taxon>
        <taxon>lamiids</taxon>
        <taxon>Lamiales</taxon>
        <taxon>Orobanchaceae</taxon>
        <taxon>Pedicularideae</taxon>
        <taxon>Castillejinae</taxon>
        <taxon>Castilleja</taxon>
    </lineage>
</organism>